<feature type="region of interest" description="Disordered" evidence="1">
    <location>
        <begin position="1"/>
        <end position="178"/>
    </location>
</feature>
<feature type="compositionally biased region" description="Polar residues" evidence="1">
    <location>
        <begin position="301"/>
        <end position="318"/>
    </location>
</feature>
<evidence type="ECO:0000256" key="1">
    <source>
        <dbReference type="SAM" id="MobiDB-lite"/>
    </source>
</evidence>
<feature type="compositionally biased region" description="Basic and acidic residues" evidence="1">
    <location>
        <begin position="249"/>
        <end position="263"/>
    </location>
</feature>
<gene>
    <name evidence="2" type="ORF">DFH05DRAFT_1470452</name>
</gene>
<evidence type="ECO:0000313" key="2">
    <source>
        <dbReference type="EMBL" id="KAJ3751218.1"/>
    </source>
</evidence>
<feature type="region of interest" description="Disordered" evidence="1">
    <location>
        <begin position="859"/>
        <end position="881"/>
    </location>
</feature>
<evidence type="ECO:0000313" key="3">
    <source>
        <dbReference type="Proteomes" id="UP001142393"/>
    </source>
</evidence>
<feature type="compositionally biased region" description="Polar residues" evidence="1">
    <location>
        <begin position="558"/>
        <end position="577"/>
    </location>
</feature>
<feature type="compositionally biased region" description="Polar residues" evidence="1">
    <location>
        <begin position="37"/>
        <end position="55"/>
    </location>
</feature>
<dbReference type="EMBL" id="JANVFU010000001">
    <property type="protein sequence ID" value="KAJ3751218.1"/>
    <property type="molecule type" value="Genomic_DNA"/>
</dbReference>
<organism evidence="2 3">
    <name type="scientific">Lentinula detonsa</name>
    <dbReference type="NCBI Taxonomy" id="2804962"/>
    <lineage>
        <taxon>Eukaryota</taxon>
        <taxon>Fungi</taxon>
        <taxon>Dikarya</taxon>
        <taxon>Basidiomycota</taxon>
        <taxon>Agaricomycotina</taxon>
        <taxon>Agaricomycetes</taxon>
        <taxon>Agaricomycetidae</taxon>
        <taxon>Agaricales</taxon>
        <taxon>Marasmiineae</taxon>
        <taxon>Omphalotaceae</taxon>
        <taxon>Lentinula</taxon>
    </lineage>
</organism>
<feature type="compositionally biased region" description="Basic and acidic residues" evidence="1">
    <location>
        <begin position="12"/>
        <end position="27"/>
    </location>
</feature>
<keyword evidence="3" id="KW-1185">Reference proteome</keyword>
<proteinExistence type="predicted"/>
<feature type="compositionally biased region" description="Polar residues" evidence="1">
    <location>
        <begin position="163"/>
        <end position="172"/>
    </location>
</feature>
<feature type="compositionally biased region" description="Polar residues" evidence="1">
    <location>
        <begin position="71"/>
        <end position="83"/>
    </location>
</feature>
<protein>
    <submittedName>
        <fullName evidence="2">Uncharacterized protein</fullName>
    </submittedName>
</protein>
<accession>A0A9W8PCF9</accession>
<feature type="region of interest" description="Disordered" evidence="1">
    <location>
        <begin position="364"/>
        <end position="418"/>
    </location>
</feature>
<feature type="region of interest" description="Disordered" evidence="1">
    <location>
        <begin position="980"/>
        <end position="1013"/>
    </location>
</feature>
<dbReference type="Proteomes" id="UP001142393">
    <property type="component" value="Unassembled WGS sequence"/>
</dbReference>
<feature type="region of interest" description="Disordered" evidence="1">
    <location>
        <begin position="558"/>
        <end position="588"/>
    </location>
</feature>
<feature type="compositionally biased region" description="Acidic residues" evidence="1">
    <location>
        <begin position="275"/>
        <end position="293"/>
    </location>
</feature>
<name>A0A9W8PCF9_9AGAR</name>
<feature type="compositionally biased region" description="Low complexity" evidence="1">
    <location>
        <begin position="136"/>
        <end position="153"/>
    </location>
</feature>
<feature type="region of interest" description="Disordered" evidence="1">
    <location>
        <begin position="238"/>
        <end position="322"/>
    </location>
</feature>
<reference evidence="2 3" key="1">
    <citation type="journal article" date="2023" name="Proc. Natl. Acad. Sci. U.S.A.">
        <title>A global phylogenomic analysis of the shiitake genus Lentinula.</title>
        <authorList>
            <person name="Sierra-Patev S."/>
            <person name="Min B."/>
            <person name="Naranjo-Ortiz M."/>
            <person name="Looney B."/>
            <person name="Konkel Z."/>
            <person name="Slot J.C."/>
            <person name="Sakamoto Y."/>
            <person name="Steenwyk J.L."/>
            <person name="Rokas A."/>
            <person name="Carro J."/>
            <person name="Camarero S."/>
            <person name="Ferreira P."/>
            <person name="Molpeceres G."/>
            <person name="Ruiz-Duenas F.J."/>
            <person name="Serrano A."/>
            <person name="Henrissat B."/>
            <person name="Drula E."/>
            <person name="Hughes K.W."/>
            <person name="Mata J.L."/>
            <person name="Ishikawa N.K."/>
            <person name="Vargas-Isla R."/>
            <person name="Ushijima S."/>
            <person name="Smith C.A."/>
            <person name="Donoghue J."/>
            <person name="Ahrendt S."/>
            <person name="Andreopoulos W."/>
            <person name="He G."/>
            <person name="LaButti K."/>
            <person name="Lipzen A."/>
            <person name="Ng V."/>
            <person name="Riley R."/>
            <person name="Sandor L."/>
            <person name="Barry K."/>
            <person name="Martinez A.T."/>
            <person name="Xiao Y."/>
            <person name="Gibbons J.G."/>
            <person name="Terashima K."/>
            <person name="Grigoriev I.V."/>
            <person name="Hibbett D."/>
        </authorList>
    </citation>
    <scope>NUCLEOTIDE SEQUENCE [LARGE SCALE GENOMIC DNA]</scope>
    <source>
        <strain evidence="2 3">TFB7810</strain>
    </source>
</reference>
<comment type="caution">
    <text evidence="2">The sequence shown here is derived from an EMBL/GenBank/DDBJ whole genome shotgun (WGS) entry which is preliminary data.</text>
</comment>
<feature type="compositionally biased region" description="Basic and acidic residues" evidence="1">
    <location>
        <begin position="980"/>
        <end position="1003"/>
    </location>
</feature>
<sequence length="1324" mass="145107">MKRLRTYINHGGGRDSEQSSEKHRKAESTTQRRHPHSTTTSQEEPFKFPSSQSHSYPAATGSHQPPLGRTIDSNPIETPQSPRISPGDIASSPKASLSGLALSNRNRKPPPRYSGGNHGGSVGISSPRIERMTRNTSSASGVSVASDASDTSSPTPRLPSALVSPSQSSQIGRYSRSKSVRIVVPDDAVFGTFARPISSPDAHRSSGRLGFGGNESNSSRQSGGAFIVIPPPLEAVLEHSEDSVGLEPGYRHGDERARDDHKHASNILTSSFSDSEADDNDAEDDGNGGDDSDTVERLDKNSGTVAIQTQGVRNSLNANELDRPCSSPENLFAGSGAASSGSRSAAVSWISNDLNQNDYWTHLHHQSRDSPSAEQFETSTPNEPRNNPILDIDAETTKRSVGSNTDPREEYLYTPNPTLDTTSAALEELAPQTRSGNPENRHSHPKFHPQTYSNLPRNGLLSVMPNRSYTPLLPGMSSVINLEGTEFLVTVESFLEGSAGRIKNRYSGVMDVRARIVGGGSHWRERLCPGAYVVMFIEGEECLVKVVKELKAEITQHQTQMSLPHSSVNPSSPASDTSESDDHDANPHYMSWRSGMHITVTLARDTFLVVQIERLGLLPIGSSTLSYTTKDETENAASGLDTSAVYDDDSSRAQIAGINEQWWTLPENGSHVVLILKREKRRREYLVRVVRRLTTTGLATAPPSLSDGTQDKRISEPPESEIAYEAMSPGQHNGTRIVQSEHVQASQICRSSSQSSLRTPTTFSFASPPPSGTTSTVGSDVLILARGYRYLTGSSDGSGGLRFELLLEDRIDDLYASYMVPSTDIADGRRQSLTWLVSGGQSHRDASWVFKKDGKPLSSIQDDRLSRNSRTDGAVGECRSGSATADLPHQFVFEKQAPNDAWVFKPAFADQVVSTHFPLSLPPKSNAPPDLDELLSNEGSTFRKRMDSTIFVSRLVLRKDRDMVVFHLSPASKEQVRELSRRVKKKREEAEVKQRTEPVHEPQADIPTNGTDTNETAPEYPMLAKAEENRLQAVSVEPVESESAKTTIANLSQTGAEQEPLRILRYGHRGELIFVPWDTSRLHNTTLQVESKVSPQSPSVKFEGPPCETSTSKYLVYGKIVSQNDNVQPKQYTFYPVDHDDIRRDSTSFPDLPSPSLPLPQFSFQTSQEDGAWIFASIDEKSHRDEPSSTVLPTDNGNKAPTGILFRASMDDAGKITLHQMEIKSSLIRSTLRPPTSYDIPRLAHSLHSPKVSVGSVKSESNVVKRKRRRPLSDSFSMKGFKLSTFNDNIRGTLKSLISESRPTSVEVCSKSDSRRGRNLSAAL</sequence>
<feature type="region of interest" description="Disordered" evidence="1">
    <location>
        <begin position="192"/>
        <end position="226"/>
    </location>
</feature>
<feature type="region of interest" description="Disordered" evidence="1">
    <location>
        <begin position="431"/>
        <end position="459"/>
    </location>
</feature>
<feature type="compositionally biased region" description="Basic and acidic residues" evidence="1">
    <location>
        <begin position="859"/>
        <end position="870"/>
    </location>
</feature>
<feature type="compositionally biased region" description="Polar residues" evidence="1">
    <location>
        <begin position="369"/>
        <end position="385"/>
    </location>
</feature>